<comment type="pathway">
    <text evidence="6">Amino-acid biosynthesis; L-leucine biosynthesis; L-leucine from 3-methyl-2-oxobutanoate: step 2/4.</text>
</comment>
<dbReference type="NCBIfam" id="TIGR01343">
    <property type="entry name" value="hacA_fam"/>
    <property type="match status" value="1"/>
</dbReference>
<dbReference type="GO" id="GO:0046872">
    <property type="term" value="F:metal ion binding"/>
    <property type="evidence" value="ECO:0007669"/>
    <property type="project" value="UniProtKB-KW"/>
</dbReference>
<dbReference type="Proteomes" id="UP000886748">
    <property type="component" value="Unassembled WGS sequence"/>
</dbReference>
<feature type="binding site" evidence="6">
    <location>
        <position position="297"/>
    </location>
    <ligand>
        <name>[4Fe-4S] cluster</name>
        <dbReference type="ChEBI" id="CHEBI:49883"/>
    </ligand>
</feature>
<keyword evidence="1 6" id="KW-0004">4Fe-4S</keyword>
<dbReference type="PANTHER" id="PTHR43822:SF2">
    <property type="entry name" value="HOMOACONITASE, MITOCHONDRIAL"/>
    <property type="match status" value="1"/>
</dbReference>
<dbReference type="InterPro" id="IPR006251">
    <property type="entry name" value="Homoacnase/IPMdehydase_lsu"/>
</dbReference>
<name>A0A9D1N1R4_9CLOT</name>
<dbReference type="InterPro" id="IPR018136">
    <property type="entry name" value="Aconitase_4Fe-4S_BS"/>
</dbReference>
<comment type="cofactor">
    <cofactor evidence="6">
        <name>[4Fe-4S] cluster</name>
        <dbReference type="ChEBI" id="CHEBI:49883"/>
    </cofactor>
    <text evidence="6">Binds 1 [4Fe-4S] cluster per subunit.</text>
</comment>
<dbReference type="HAMAP" id="MF_01027">
    <property type="entry name" value="LeuC_type2"/>
    <property type="match status" value="1"/>
</dbReference>
<dbReference type="Pfam" id="PF00330">
    <property type="entry name" value="Aconitase"/>
    <property type="match status" value="1"/>
</dbReference>
<protein>
    <recommendedName>
        <fullName evidence="6">3-isopropylmalate dehydratase large subunit</fullName>
        <ecNumber evidence="6">4.2.1.33</ecNumber>
    </recommendedName>
    <alternativeName>
        <fullName evidence="6">Alpha-IPM isomerase</fullName>
        <shortName evidence="6">IPMI</shortName>
    </alternativeName>
    <alternativeName>
        <fullName evidence="6">Isopropylmalate isomerase</fullName>
    </alternativeName>
</protein>
<keyword evidence="4 6" id="KW-0411">Iron-sulfur</keyword>
<keyword evidence="6" id="KW-0100">Branched-chain amino acid biosynthesis</keyword>
<reference evidence="8" key="1">
    <citation type="submission" date="2020-10" db="EMBL/GenBank/DDBJ databases">
        <authorList>
            <person name="Gilroy R."/>
        </authorList>
    </citation>
    <scope>NUCLEOTIDE SEQUENCE</scope>
    <source>
        <strain evidence="8">CHK154-7741</strain>
    </source>
</reference>
<evidence type="ECO:0000256" key="5">
    <source>
        <dbReference type="ARBA" id="ARBA00023239"/>
    </source>
</evidence>
<keyword evidence="6" id="KW-0028">Amino-acid biosynthesis</keyword>
<comment type="function">
    <text evidence="6">Catalyzes the isomerization between 2-isopropylmalate and 3-isopropylmalate, via the formation of 2-isopropylmaleate.</text>
</comment>
<dbReference type="NCBIfam" id="NF001614">
    <property type="entry name" value="PRK00402.1"/>
    <property type="match status" value="1"/>
</dbReference>
<feature type="domain" description="Aconitase/3-isopropylmalate dehydratase large subunit alpha/beta/alpha" evidence="7">
    <location>
        <begin position="7"/>
        <end position="408"/>
    </location>
</feature>
<feature type="binding site" evidence="6">
    <location>
        <position position="357"/>
    </location>
    <ligand>
        <name>[4Fe-4S] cluster</name>
        <dbReference type="ChEBI" id="CHEBI:49883"/>
    </ligand>
</feature>
<dbReference type="EC" id="4.2.1.33" evidence="6"/>
<comment type="subunit">
    <text evidence="6">Heterodimer of LeuC and LeuD.</text>
</comment>
<evidence type="ECO:0000256" key="6">
    <source>
        <dbReference type="HAMAP-Rule" id="MF_01027"/>
    </source>
</evidence>
<proteinExistence type="inferred from homology"/>
<dbReference type="EMBL" id="DVOD01000060">
    <property type="protein sequence ID" value="HIU93154.1"/>
    <property type="molecule type" value="Genomic_DNA"/>
</dbReference>
<evidence type="ECO:0000313" key="9">
    <source>
        <dbReference type="Proteomes" id="UP000886748"/>
    </source>
</evidence>
<evidence type="ECO:0000313" key="8">
    <source>
        <dbReference type="EMBL" id="HIU93154.1"/>
    </source>
</evidence>
<dbReference type="InterPro" id="IPR050067">
    <property type="entry name" value="IPM_dehydratase_rel_enz"/>
</dbReference>
<comment type="similarity">
    <text evidence="6">Belongs to the aconitase/IPM isomerase family. LeuC type 2 subfamily.</text>
</comment>
<comment type="caution">
    <text evidence="8">The sequence shown here is derived from an EMBL/GenBank/DDBJ whole genome shotgun (WGS) entry which is preliminary data.</text>
</comment>
<dbReference type="InterPro" id="IPR001030">
    <property type="entry name" value="Acoase/IPM_deHydtase_lsu_aba"/>
</dbReference>
<keyword evidence="3 6" id="KW-0408">Iron</keyword>
<evidence type="ECO:0000256" key="4">
    <source>
        <dbReference type="ARBA" id="ARBA00023014"/>
    </source>
</evidence>
<keyword evidence="6" id="KW-0432">Leucine biosynthesis</keyword>
<dbReference type="GO" id="GO:0051539">
    <property type="term" value="F:4 iron, 4 sulfur cluster binding"/>
    <property type="evidence" value="ECO:0007669"/>
    <property type="project" value="UniProtKB-KW"/>
</dbReference>
<dbReference type="GO" id="GO:0003861">
    <property type="term" value="F:3-isopropylmalate dehydratase activity"/>
    <property type="evidence" value="ECO:0007669"/>
    <property type="project" value="UniProtKB-UniRule"/>
</dbReference>
<dbReference type="CDD" id="cd01583">
    <property type="entry name" value="IPMI"/>
    <property type="match status" value="1"/>
</dbReference>
<dbReference type="InterPro" id="IPR011826">
    <property type="entry name" value="HAcnase/IPMdehydase_lsu_prok"/>
</dbReference>
<dbReference type="PROSITE" id="PS00450">
    <property type="entry name" value="ACONITASE_1"/>
    <property type="match status" value="1"/>
</dbReference>
<sequence>MGQTIAEKIISKHAGYDVKAGELCIAKVDVAAVQDGTGPLMVQEFKKLGKSKPANPQRCILFIDHASPSPRKELSNTHMVLREFAKETGAVLSETGCGVCHQRLVESFVNPGEILVGADSHTCTSGALGAFATGMGSTDVAVAMALGKTWLKVPATFKVVVEGEFKKGVYAKDLILHLIGLIGADGATYRALEFHGSTIENMTMADRFTLANMAVEAGAKAGLFVTDEKTKAYLKERGREDKFVKITPDPDAVYERVIEIDASKLEPTVSCPHTVDNTKLAKDLKDVKVNQVFVGTCTNGRIEDLRIVAEILKEKKVHPDVRMIVVPASKDVYKQAIEEGLITTLVDSGAQILGPGCGPCVGVHAGILGDGEVCLATQNRNFQGRMGNTKGFIYLSSPAVAAYSAISGCITDPRGI</sequence>
<dbReference type="InterPro" id="IPR033941">
    <property type="entry name" value="IPMI_cat"/>
</dbReference>
<evidence type="ECO:0000256" key="1">
    <source>
        <dbReference type="ARBA" id="ARBA00022485"/>
    </source>
</evidence>
<dbReference type="PROSITE" id="PS01244">
    <property type="entry name" value="ACONITASE_2"/>
    <property type="match status" value="1"/>
</dbReference>
<evidence type="ECO:0000256" key="3">
    <source>
        <dbReference type="ARBA" id="ARBA00023004"/>
    </source>
</evidence>
<dbReference type="NCBIfam" id="TIGR02086">
    <property type="entry name" value="IPMI_arch"/>
    <property type="match status" value="1"/>
</dbReference>
<dbReference type="AlphaFoldDB" id="A0A9D1N1R4"/>
<reference evidence="8" key="2">
    <citation type="journal article" date="2021" name="PeerJ">
        <title>Extensive microbial diversity within the chicken gut microbiome revealed by metagenomics and culture.</title>
        <authorList>
            <person name="Gilroy R."/>
            <person name="Ravi A."/>
            <person name="Getino M."/>
            <person name="Pursley I."/>
            <person name="Horton D.L."/>
            <person name="Alikhan N.F."/>
            <person name="Baker D."/>
            <person name="Gharbi K."/>
            <person name="Hall N."/>
            <person name="Watson M."/>
            <person name="Adriaenssens E.M."/>
            <person name="Foster-Nyarko E."/>
            <person name="Jarju S."/>
            <person name="Secka A."/>
            <person name="Antonio M."/>
            <person name="Oren A."/>
            <person name="Chaudhuri R.R."/>
            <person name="La Ragione R."/>
            <person name="Hildebrand F."/>
            <person name="Pallen M.J."/>
        </authorList>
    </citation>
    <scope>NUCLEOTIDE SEQUENCE</scope>
    <source>
        <strain evidence="8">CHK154-7741</strain>
    </source>
</reference>
<dbReference type="Gene3D" id="3.30.499.10">
    <property type="entry name" value="Aconitase, domain 3"/>
    <property type="match status" value="2"/>
</dbReference>
<dbReference type="PRINTS" id="PR00415">
    <property type="entry name" value="ACONITASE"/>
</dbReference>
<dbReference type="InterPro" id="IPR036008">
    <property type="entry name" value="Aconitase_4Fe-4S_dom"/>
</dbReference>
<dbReference type="SUPFAM" id="SSF53732">
    <property type="entry name" value="Aconitase iron-sulfur domain"/>
    <property type="match status" value="1"/>
</dbReference>
<dbReference type="InterPro" id="IPR015931">
    <property type="entry name" value="Acnase/IPM_dHydase_lsu_aba_1/3"/>
</dbReference>
<keyword evidence="2 6" id="KW-0479">Metal-binding</keyword>
<gene>
    <name evidence="6" type="primary">leuC</name>
    <name evidence="8" type="ORF">IAD26_08495</name>
</gene>
<evidence type="ECO:0000256" key="2">
    <source>
        <dbReference type="ARBA" id="ARBA00022723"/>
    </source>
</evidence>
<dbReference type="GO" id="GO:0009098">
    <property type="term" value="P:L-leucine biosynthetic process"/>
    <property type="evidence" value="ECO:0007669"/>
    <property type="project" value="UniProtKB-UniRule"/>
</dbReference>
<comment type="catalytic activity">
    <reaction evidence="6">
        <text>(2R,3S)-3-isopropylmalate = (2S)-2-isopropylmalate</text>
        <dbReference type="Rhea" id="RHEA:32287"/>
        <dbReference type="ChEBI" id="CHEBI:1178"/>
        <dbReference type="ChEBI" id="CHEBI:35121"/>
        <dbReference type="EC" id="4.2.1.33"/>
    </reaction>
</comment>
<feature type="binding site" evidence="6">
    <location>
        <position position="360"/>
    </location>
    <ligand>
        <name>[4Fe-4S] cluster</name>
        <dbReference type="ChEBI" id="CHEBI:49883"/>
    </ligand>
</feature>
<dbReference type="PANTHER" id="PTHR43822">
    <property type="entry name" value="HOMOACONITASE, MITOCHONDRIAL-RELATED"/>
    <property type="match status" value="1"/>
</dbReference>
<keyword evidence="5 6" id="KW-0456">Lyase</keyword>
<organism evidence="8 9">
    <name type="scientific">Candidatus Limenecus avicola</name>
    <dbReference type="NCBI Taxonomy" id="2840847"/>
    <lineage>
        <taxon>Bacteria</taxon>
        <taxon>Bacillati</taxon>
        <taxon>Bacillota</taxon>
        <taxon>Clostridia</taxon>
        <taxon>Eubacteriales</taxon>
        <taxon>Clostridiaceae</taxon>
        <taxon>Clostridiaceae incertae sedis</taxon>
        <taxon>Candidatus Limenecus</taxon>
    </lineage>
</organism>
<accession>A0A9D1N1R4</accession>
<evidence type="ECO:0000259" key="7">
    <source>
        <dbReference type="Pfam" id="PF00330"/>
    </source>
</evidence>